<dbReference type="PANTHER" id="PTHR43289:SF6">
    <property type="entry name" value="SERINE_THREONINE-PROTEIN KINASE NEKL-3"/>
    <property type="match status" value="1"/>
</dbReference>
<gene>
    <name evidence="9" type="ORF">EJ04DRAFT_429473</name>
</gene>
<evidence type="ECO:0000313" key="10">
    <source>
        <dbReference type="Proteomes" id="UP000799444"/>
    </source>
</evidence>
<keyword evidence="2 6" id="KW-0547">Nucleotide-binding</keyword>
<feature type="non-terminal residue" evidence="9">
    <location>
        <position position="236"/>
    </location>
</feature>
<feature type="binding site" evidence="6">
    <location>
        <position position="56"/>
    </location>
    <ligand>
        <name>ATP</name>
        <dbReference type="ChEBI" id="CHEBI:30616"/>
    </ligand>
</feature>
<reference evidence="9" key="1">
    <citation type="journal article" date="2020" name="Stud. Mycol.">
        <title>101 Dothideomycetes genomes: a test case for predicting lifestyles and emergence of pathogens.</title>
        <authorList>
            <person name="Haridas S."/>
            <person name="Albert R."/>
            <person name="Binder M."/>
            <person name="Bloem J."/>
            <person name="Labutti K."/>
            <person name="Salamov A."/>
            <person name="Andreopoulos B."/>
            <person name="Baker S."/>
            <person name="Barry K."/>
            <person name="Bills G."/>
            <person name="Bluhm B."/>
            <person name="Cannon C."/>
            <person name="Castanera R."/>
            <person name="Culley D."/>
            <person name="Daum C."/>
            <person name="Ezra D."/>
            <person name="Gonzalez J."/>
            <person name="Henrissat B."/>
            <person name="Kuo A."/>
            <person name="Liang C."/>
            <person name="Lipzen A."/>
            <person name="Lutzoni F."/>
            <person name="Magnuson J."/>
            <person name="Mondo S."/>
            <person name="Nolan M."/>
            <person name="Ohm R."/>
            <person name="Pangilinan J."/>
            <person name="Park H.-J."/>
            <person name="Ramirez L."/>
            <person name="Alfaro M."/>
            <person name="Sun H."/>
            <person name="Tritt A."/>
            <person name="Yoshinaga Y."/>
            <person name="Zwiers L.-H."/>
            <person name="Turgeon B."/>
            <person name="Goodwin S."/>
            <person name="Spatafora J."/>
            <person name="Crous P."/>
            <person name="Grigoriev I."/>
        </authorList>
    </citation>
    <scope>NUCLEOTIDE SEQUENCE</scope>
    <source>
        <strain evidence="9">CBS 125425</strain>
    </source>
</reference>
<dbReference type="GO" id="GO:0004674">
    <property type="term" value="F:protein serine/threonine kinase activity"/>
    <property type="evidence" value="ECO:0007669"/>
    <property type="project" value="UniProtKB-KW"/>
</dbReference>
<evidence type="ECO:0000256" key="1">
    <source>
        <dbReference type="ARBA" id="ARBA00022679"/>
    </source>
</evidence>
<dbReference type="SMART" id="SM00220">
    <property type="entry name" value="S_TKc"/>
    <property type="match status" value="1"/>
</dbReference>
<evidence type="ECO:0000256" key="4">
    <source>
        <dbReference type="ARBA" id="ARBA00022840"/>
    </source>
</evidence>
<keyword evidence="10" id="KW-1185">Reference proteome</keyword>
<evidence type="ECO:0000256" key="7">
    <source>
        <dbReference type="RuleBase" id="RU000304"/>
    </source>
</evidence>
<keyword evidence="1" id="KW-0808">Transferase</keyword>
<protein>
    <recommendedName>
        <fullName evidence="5">NEK6-subfamily protein kinase</fullName>
        <ecNumber evidence="5">2.7.11.34</ecNumber>
    </recommendedName>
</protein>
<dbReference type="CDD" id="cd00180">
    <property type="entry name" value="PKc"/>
    <property type="match status" value="1"/>
</dbReference>
<dbReference type="Proteomes" id="UP000799444">
    <property type="component" value="Unassembled WGS sequence"/>
</dbReference>
<keyword evidence="3 9" id="KW-0418">Kinase</keyword>
<keyword evidence="4 6" id="KW-0067">ATP-binding</keyword>
<comment type="caution">
    <text evidence="9">The sequence shown here is derived from an EMBL/GenBank/DDBJ whole genome shotgun (WGS) entry which is preliminary data.</text>
</comment>
<evidence type="ECO:0000256" key="2">
    <source>
        <dbReference type="ARBA" id="ARBA00022741"/>
    </source>
</evidence>
<dbReference type="Gene3D" id="1.10.510.10">
    <property type="entry name" value="Transferase(Phosphotransferase) domain 1"/>
    <property type="match status" value="1"/>
</dbReference>
<dbReference type="Pfam" id="PF00069">
    <property type="entry name" value="Pkinase"/>
    <property type="match status" value="1"/>
</dbReference>
<dbReference type="InterPro" id="IPR011009">
    <property type="entry name" value="Kinase-like_dom_sf"/>
</dbReference>
<dbReference type="OrthoDB" id="4062651at2759"/>
<feature type="domain" description="Protein kinase" evidence="8">
    <location>
        <begin position="27"/>
        <end position="236"/>
    </location>
</feature>
<dbReference type="PROSITE" id="PS00107">
    <property type="entry name" value="PROTEIN_KINASE_ATP"/>
    <property type="match status" value="1"/>
</dbReference>
<dbReference type="PROSITE" id="PS00108">
    <property type="entry name" value="PROTEIN_KINASE_ST"/>
    <property type="match status" value="1"/>
</dbReference>
<dbReference type="InterPro" id="IPR017441">
    <property type="entry name" value="Protein_kinase_ATP_BS"/>
</dbReference>
<dbReference type="EMBL" id="ML996111">
    <property type="protein sequence ID" value="KAF2738108.1"/>
    <property type="molecule type" value="Genomic_DNA"/>
</dbReference>
<evidence type="ECO:0000313" key="9">
    <source>
        <dbReference type="EMBL" id="KAF2738108.1"/>
    </source>
</evidence>
<dbReference type="EC" id="2.7.11.34" evidence="5"/>
<dbReference type="InterPro" id="IPR000719">
    <property type="entry name" value="Prot_kinase_dom"/>
</dbReference>
<keyword evidence="7" id="KW-0723">Serine/threonine-protein kinase</keyword>
<evidence type="ECO:0000256" key="5">
    <source>
        <dbReference type="ARBA" id="ARBA00039067"/>
    </source>
</evidence>
<organism evidence="9 10">
    <name type="scientific">Polyplosphaeria fusca</name>
    <dbReference type="NCBI Taxonomy" id="682080"/>
    <lineage>
        <taxon>Eukaryota</taxon>
        <taxon>Fungi</taxon>
        <taxon>Dikarya</taxon>
        <taxon>Ascomycota</taxon>
        <taxon>Pezizomycotina</taxon>
        <taxon>Dothideomycetes</taxon>
        <taxon>Pleosporomycetidae</taxon>
        <taxon>Pleosporales</taxon>
        <taxon>Tetraplosphaeriaceae</taxon>
        <taxon>Polyplosphaeria</taxon>
    </lineage>
</organism>
<dbReference type="SUPFAM" id="SSF56112">
    <property type="entry name" value="Protein kinase-like (PK-like)"/>
    <property type="match status" value="1"/>
</dbReference>
<sequence length="236" mass="26675">MESTQADKVYINEGDHIDVEDTARLPYELLSVLGYGGSAVVEEVKDIYTQKVFARKVFRVLTRTLPQVREMFEKEIMIIRRLAPHPHIVKAFATYTTKRSLAVIIDPVADGGNLAELLAARRDCNQSDRLAYDRIIKTGFGCLAKGLAFIHSNSIRHKDIKPQNILVHQSRLLYTDFGISNDFSNSRSTTEGHPGPFTMRYCAPEVVDWGERNSKSDIFSLGCVFLEMYTDPSQDL</sequence>
<comment type="similarity">
    <text evidence="7">Belongs to the protein kinase superfamily.</text>
</comment>
<evidence type="ECO:0000259" key="8">
    <source>
        <dbReference type="PROSITE" id="PS50011"/>
    </source>
</evidence>
<dbReference type="GO" id="GO:0005524">
    <property type="term" value="F:ATP binding"/>
    <property type="evidence" value="ECO:0007669"/>
    <property type="project" value="UniProtKB-UniRule"/>
</dbReference>
<dbReference type="AlphaFoldDB" id="A0A9P4R2B3"/>
<name>A0A9P4R2B3_9PLEO</name>
<dbReference type="PROSITE" id="PS50011">
    <property type="entry name" value="PROTEIN_KINASE_DOM"/>
    <property type="match status" value="1"/>
</dbReference>
<dbReference type="PANTHER" id="PTHR43289">
    <property type="entry name" value="MITOGEN-ACTIVATED PROTEIN KINASE KINASE KINASE 20-RELATED"/>
    <property type="match status" value="1"/>
</dbReference>
<evidence type="ECO:0000256" key="3">
    <source>
        <dbReference type="ARBA" id="ARBA00022777"/>
    </source>
</evidence>
<evidence type="ECO:0000256" key="6">
    <source>
        <dbReference type="PROSITE-ProRule" id="PRU10141"/>
    </source>
</evidence>
<dbReference type="InterPro" id="IPR008271">
    <property type="entry name" value="Ser/Thr_kinase_AS"/>
</dbReference>
<accession>A0A9P4R2B3</accession>
<proteinExistence type="inferred from homology"/>